<dbReference type="OrthoDB" id="2721399at2"/>
<accession>A0A498DHN4</accession>
<reference evidence="1 2" key="1">
    <citation type="submission" date="2018-10" db="EMBL/GenBank/DDBJ databases">
        <title>Oceanobacillus sp. YLB-02 draft genome.</title>
        <authorList>
            <person name="Yu L."/>
        </authorList>
    </citation>
    <scope>NUCLEOTIDE SEQUENCE [LARGE SCALE GENOMIC DNA]</scope>
    <source>
        <strain evidence="1 2">YLB-02</strain>
    </source>
</reference>
<dbReference type="RefSeq" id="WP_121520812.1">
    <property type="nucleotide sequence ID" value="NZ_RCHR01000001.1"/>
</dbReference>
<evidence type="ECO:0008006" key="3">
    <source>
        <dbReference type="Google" id="ProtNLM"/>
    </source>
</evidence>
<dbReference type="EMBL" id="RCHR01000001">
    <property type="protein sequence ID" value="RLL48029.1"/>
    <property type="molecule type" value="Genomic_DNA"/>
</dbReference>
<organism evidence="1 2">
    <name type="scientific">Oceanobacillus piezotolerans</name>
    <dbReference type="NCBI Taxonomy" id="2448030"/>
    <lineage>
        <taxon>Bacteria</taxon>
        <taxon>Bacillati</taxon>
        <taxon>Bacillota</taxon>
        <taxon>Bacilli</taxon>
        <taxon>Bacillales</taxon>
        <taxon>Bacillaceae</taxon>
        <taxon>Oceanobacillus</taxon>
    </lineage>
</organism>
<sequence length="108" mass="12211">MLRIISTILLLAVFFLSGAVYGMNQEDNKFKLSENPEVSIEENIALRTEEDEIISYSNPVDQSVSEDVLSAEGKVEYTQKTASFLETSVQGFYEIIVTILYQIANIFF</sequence>
<name>A0A498DHN4_9BACI</name>
<keyword evidence="2" id="KW-1185">Reference proteome</keyword>
<dbReference type="Proteomes" id="UP000270219">
    <property type="component" value="Unassembled WGS sequence"/>
</dbReference>
<evidence type="ECO:0000313" key="2">
    <source>
        <dbReference type="Proteomes" id="UP000270219"/>
    </source>
</evidence>
<gene>
    <name evidence="1" type="ORF">D8M04_01755</name>
</gene>
<proteinExistence type="predicted"/>
<comment type="caution">
    <text evidence="1">The sequence shown here is derived from an EMBL/GenBank/DDBJ whole genome shotgun (WGS) entry which is preliminary data.</text>
</comment>
<evidence type="ECO:0000313" key="1">
    <source>
        <dbReference type="EMBL" id="RLL48029.1"/>
    </source>
</evidence>
<dbReference type="AlphaFoldDB" id="A0A498DHN4"/>
<protein>
    <recommendedName>
        <fullName evidence="3">DUF3679 domain-containing protein</fullName>
    </recommendedName>
</protein>